<organism evidence="1 2">
    <name type="scientific">Stephania cephalantha</name>
    <dbReference type="NCBI Taxonomy" id="152367"/>
    <lineage>
        <taxon>Eukaryota</taxon>
        <taxon>Viridiplantae</taxon>
        <taxon>Streptophyta</taxon>
        <taxon>Embryophyta</taxon>
        <taxon>Tracheophyta</taxon>
        <taxon>Spermatophyta</taxon>
        <taxon>Magnoliopsida</taxon>
        <taxon>Ranunculales</taxon>
        <taxon>Menispermaceae</taxon>
        <taxon>Menispermoideae</taxon>
        <taxon>Cissampelideae</taxon>
        <taxon>Stephania</taxon>
    </lineage>
</organism>
<evidence type="ECO:0000313" key="1">
    <source>
        <dbReference type="EMBL" id="KAK9133427.1"/>
    </source>
</evidence>
<dbReference type="EMBL" id="JBBNAG010000005">
    <property type="protein sequence ID" value="KAK9133427.1"/>
    <property type="molecule type" value="Genomic_DNA"/>
</dbReference>
<evidence type="ECO:0000313" key="2">
    <source>
        <dbReference type="Proteomes" id="UP001419268"/>
    </source>
</evidence>
<gene>
    <name evidence="1" type="ORF">Scep_012955</name>
</gene>
<sequence length="71" mass="7700">MDSPRQETCWCSEFGVFGALGLEGLGHLGFGGCPGVSRMEESLVGGRFREEFMRSCTRFHGGKETGVVGLR</sequence>
<dbReference type="AlphaFoldDB" id="A0AAP0JIC5"/>
<dbReference type="Proteomes" id="UP001419268">
    <property type="component" value="Unassembled WGS sequence"/>
</dbReference>
<keyword evidence="2" id="KW-1185">Reference proteome</keyword>
<proteinExistence type="predicted"/>
<name>A0AAP0JIC5_9MAGN</name>
<reference evidence="1 2" key="1">
    <citation type="submission" date="2024-01" db="EMBL/GenBank/DDBJ databases">
        <title>Genome assemblies of Stephania.</title>
        <authorList>
            <person name="Yang L."/>
        </authorList>
    </citation>
    <scope>NUCLEOTIDE SEQUENCE [LARGE SCALE GENOMIC DNA]</scope>
    <source>
        <strain evidence="1">JXDWG</strain>
        <tissue evidence="1">Leaf</tissue>
    </source>
</reference>
<accession>A0AAP0JIC5</accession>
<comment type="caution">
    <text evidence="1">The sequence shown here is derived from an EMBL/GenBank/DDBJ whole genome shotgun (WGS) entry which is preliminary data.</text>
</comment>
<protein>
    <submittedName>
        <fullName evidence="1">Uncharacterized protein</fullName>
    </submittedName>
</protein>